<organism evidence="3 4">
    <name type="scientific">Gaetbulibacter aquiaggeris</name>
    <dbReference type="NCBI Taxonomy" id="1735373"/>
    <lineage>
        <taxon>Bacteria</taxon>
        <taxon>Pseudomonadati</taxon>
        <taxon>Bacteroidota</taxon>
        <taxon>Flavobacteriia</taxon>
        <taxon>Flavobacteriales</taxon>
        <taxon>Flavobacteriaceae</taxon>
        <taxon>Gaetbulibacter</taxon>
    </lineage>
</organism>
<feature type="domain" description="DUF547" evidence="2">
    <location>
        <begin position="69"/>
        <end position="173"/>
    </location>
</feature>
<keyword evidence="1" id="KW-0732">Signal</keyword>
<dbReference type="RefSeq" id="WP_395437124.1">
    <property type="nucleotide sequence ID" value="NZ_JBAWKC010000001.1"/>
</dbReference>
<feature type="signal peptide" evidence="1">
    <location>
        <begin position="1"/>
        <end position="22"/>
    </location>
</feature>
<dbReference type="PANTHER" id="PTHR46361">
    <property type="entry name" value="ELECTRON CARRIER/ PROTEIN DISULFIDE OXIDOREDUCTASE"/>
    <property type="match status" value="1"/>
</dbReference>
<protein>
    <submittedName>
        <fullName evidence="3">DUF547 domain-containing protein</fullName>
    </submittedName>
</protein>
<name>A0ABW7MN94_9FLAO</name>
<evidence type="ECO:0000256" key="1">
    <source>
        <dbReference type="SAM" id="SignalP"/>
    </source>
</evidence>
<proteinExistence type="predicted"/>
<dbReference type="EMBL" id="JBAWKC010000001">
    <property type="protein sequence ID" value="MFH6767843.1"/>
    <property type="molecule type" value="Genomic_DNA"/>
</dbReference>
<dbReference type="PANTHER" id="PTHR46361:SF3">
    <property type="entry name" value="ELECTRON CARRIER_ PROTEIN DISULFIDE OXIDOREDUCTASE"/>
    <property type="match status" value="1"/>
</dbReference>
<gene>
    <name evidence="3" type="ORF">V8G56_03765</name>
</gene>
<sequence length="234" mass="27506">MISKFYSFIFCFFLLLNVQAQKNDFSLWNNFLKKHVSKEGKVNYEGIKNNPDNLNFVLQSLTKIIPDENWSKNEKLAFWINTYNAFTIKLIMDNYPVKSIKDIQRPWDKIFIKIGSNTMSLNNLEHDILRKMDEPRIHFAIVCASISCPKLQNEAFSSSKIESQLTNATKEFLSDTSKNFISPNSLELSKIFQWFSKDFKHKGSLINFLNKYSDIEISEHAKIKFKDYNWNLND</sequence>
<evidence type="ECO:0000259" key="2">
    <source>
        <dbReference type="Pfam" id="PF04784"/>
    </source>
</evidence>
<reference evidence="3 4" key="1">
    <citation type="submission" date="2024-02" db="EMBL/GenBank/DDBJ databases">
        <title>A Gaetbulibacter species isolated from tidal flats and genomic insights of their niches.</title>
        <authorList>
            <person name="Ye Y."/>
        </authorList>
    </citation>
    <scope>NUCLEOTIDE SEQUENCE [LARGE SCALE GENOMIC DNA]</scope>
    <source>
        <strain evidence="3 4">KEM-8</strain>
    </source>
</reference>
<keyword evidence="4" id="KW-1185">Reference proteome</keyword>
<comment type="caution">
    <text evidence="3">The sequence shown here is derived from an EMBL/GenBank/DDBJ whole genome shotgun (WGS) entry which is preliminary data.</text>
</comment>
<evidence type="ECO:0000313" key="3">
    <source>
        <dbReference type="EMBL" id="MFH6767843.1"/>
    </source>
</evidence>
<dbReference type="Proteomes" id="UP001610104">
    <property type="component" value="Unassembled WGS sequence"/>
</dbReference>
<evidence type="ECO:0000313" key="4">
    <source>
        <dbReference type="Proteomes" id="UP001610104"/>
    </source>
</evidence>
<dbReference type="Pfam" id="PF04784">
    <property type="entry name" value="DUF547"/>
    <property type="match status" value="1"/>
</dbReference>
<feature type="chain" id="PRO_5047306754" evidence="1">
    <location>
        <begin position="23"/>
        <end position="234"/>
    </location>
</feature>
<accession>A0ABW7MN94</accession>
<dbReference type="InterPro" id="IPR006869">
    <property type="entry name" value="DUF547"/>
</dbReference>